<proteinExistence type="predicted"/>
<name>A0A8S9SNK8_BRACR</name>
<protein>
    <submittedName>
        <fullName evidence="2">Uncharacterized protein</fullName>
    </submittedName>
</protein>
<comment type="caution">
    <text evidence="2">The sequence shown here is derived from an EMBL/GenBank/DDBJ whole genome shotgun (WGS) entry which is preliminary data.</text>
</comment>
<dbReference type="AlphaFoldDB" id="A0A8S9SNK8"/>
<feature type="region of interest" description="Disordered" evidence="1">
    <location>
        <begin position="83"/>
        <end position="106"/>
    </location>
</feature>
<accession>A0A8S9SNK8</accession>
<dbReference type="Proteomes" id="UP000712600">
    <property type="component" value="Unassembled WGS sequence"/>
</dbReference>
<evidence type="ECO:0000313" key="2">
    <source>
        <dbReference type="EMBL" id="KAF3603662.1"/>
    </source>
</evidence>
<reference evidence="2" key="1">
    <citation type="submission" date="2019-12" db="EMBL/GenBank/DDBJ databases">
        <title>Genome sequencing and annotation of Brassica cretica.</title>
        <authorList>
            <person name="Studholme D.J."/>
            <person name="Sarris P."/>
        </authorList>
    </citation>
    <scope>NUCLEOTIDE SEQUENCE</scope>
    <source>
        <strain evidence="2">PFS-109/04</strain>
        <tissue evidence="2">Leaf</tissue>
    </source>
</reference>
<dbReference type="EMBL" id="QGKX02000004">
    <property type="protein sequence ID" value="KAF3603662.1"/>
    <property type="molecule type" value="Genomic_DNA"/>
</dbReference>
<organism evidence="2 3">
    <name type="scientific">Brassica cretica</name>
    <name type="common">Mustard</name>
    <dbReference type="NCBI Taxonomy" id="69181"/>
    <lineage>
        <taxon>Eukaryota</taxon>
        <taxon>Viridiplantae</taxon>
        <taxon>Streptophyta</taxon>
        <taxon>Embryophyta</taxon>
        <taxon>Tracheophyta</taxon>
        <taxon>Spermatophyta</taxon>
        <taxon>Magnoliopsida</taxon>
        <taxon>eudicotyledons</taxon>
        <taxon>Gunneridae</taxon>
        <taxon>Pentapetalae</taxon>
        <taxon>rosids</taxon>
        <taxon>malvids</taxon>
        <taxon>Brassicales</taxon>
        <taxon>Brassicaceae</taxon>
        <taxon>Brassiceae</taxon>
        <taxon>Brassica</taxon>
    </lineage>
</organism>
<evidence type="ECO:0000313" key="3">
    <source>
        <dbReference type="Proteomes" id="UP000712600"/>
    </source>
</evidence>
<gene>
    <name evidence="2" type="ORF">F2Q69_00035665</name>
</gene>
<sequence length="106" mass="12071">MTVQQAFIANCSRIDRRLLKISEPRMGMQKNRARAGHCNLNQRGLDIPTIRNSKAKQPWINKCPSMVLGCIASPVGVTRRWERTEDHTNLHNHHSSLPPKTEGKYA</sequence>
<evidence type="ECO:0000256" key="1">
    <source>
        <dbReference type="SAM" id="MobiDB-lite"/>
    </source>
</evidence>